<feature type="region of interest" description="Disordered" evidence="1">
    <location>
        <begin position="147"/>
        <end position="239"/>
    </location>
</feature>
<dbReference type="Proteomes" id="UP000821837">
    <property type="component" value="Chromosome 10"/>
</dbReference>
<dbReference type="Pfam" id="PF13966">
    <property type="entry name" value="zf-RVT"/>
    <property type="match status" value="1"/>
</dbReference>
<feature type="compositionally biased region" description="Basic and acidic residues" evidence="1">
    <location>
        <begin position="217"/>
        <end position="226"/>
    </location>
</feature>
<dbReference type="AlphaFoldDB" id="A0A9D4QDX4"/>
<reference evidence="3" key="1">
    <citation type="journal article" date="2020" name="Cell">
        <title>Large-Scale Comparative Analyses of Tick Genomes Elucidate Their Genetic Diversity and Vector Capacities.</title>
        <authorList>
            <consortium name="Tick Genome and Microbiome Consortium (TIGMIC)"/>
            <person name="Jia N."/>
            <person name="Wang J."/>
            <person name="Shi W."/>
            <person name="Du L."/>
            <person name="Sun Y."/>
            <person name="Zhan W."/>
            <person name="Jiang J.F."/>
            <person name="Wang Q."/>
            <person name="Zhang B."/>
            <person name="Ji P."/>
            <person name="Bell-Sakyi L."/>
            <person name="Cui X.M."/>
            <person name="Yuan T.T."/>
            <person name="Jiang B.G."/>
            <person name="Yang W.F."/>
            <person name="Lam T.T."/>
            <person name="Chang Q.C."/>
            <person name="Ding S.J."/>
            <person name="Wang X.J."/>
            <person name="Zhu J.G."/>
            <person name="Ruan X.D."/>
            <person name="Zhao L."/>
            <person name="Wei J.T."/>
            <person name="Ye R.Z."/>
            <person name="Que T.C."/>
            <person name="Du C.H."/>
            <person name="Zhou Y.H."/>
            <person name="Cheng J.X."/>
            <person name="Dai P.F."/>
            <person name="Guo W.B."/>
            <person name="Han X.H."/>
            <person name="Huang E.J."/>
            <person name="Li L.F."/>
            <person name="Wei W."/>
            <person name="Gao Y.C."/>
            <person name="Liu J.Z."/>
            <person name="Shao H.Z."/>
            <person name="Wang X."/>
            <person name="Wang C.C."/>
            <person name="Yang T.C."/>
            <person name="Huo Q.B."/>
            <person name="Li W."/>
            <person name="Chen H.Y."/>
            <person name="Chen S.E."/>
            <person name="Zhou L.G."/>
            <person name="Ni X.B."/>
            <person name="Tian J.H."/>
            <person name="Sheng Y."/>
            <person name="Liu T."/>
            <person name="Pan Y.S."/>
            <person name="Xia L.Y."/>
            <person name="Li J."/>
            <person name="Zhao F."/>
            <person name="Cao W.C."/>
        </authorList>
    </citation>
    <scope>NUCLEOTIDE SEQUENCE</scope>
    <source>
        <strain evidence="3">Rsan-2018</strain>
    </source>
</reference>
<name>A0A9D4QDX4_RHISA</name>
<feature type="domain" description="Reverse transcriptase zinc-binding" evidence="2">
    <location>
        <begin position="469"/>
        <end position="536"/>
    </location>
</feature>
<evidence type="ECO:0000313" key="4">
    <source>
        <dbReference type="Proteomes" id="UP000821837"/>
    </source>
</evidence>
<sequence>MAEIGHYCHSALTLPLCVRGVNVKAASFKKTLGKRQLCGTYGHDGKGCSLPCRRCGDPHATVACTIRRSYSEAASKDFPPLQPEAPATDKGEVPPKPVPGPAQDQNPQDATPHPTPAASLVSPDPASASTADDQVCVSRPPVITIERHAGTSLHSTRLQIDEDATPSDVSQESVDVLVPPSVRSSSIKRHRVSSSDSETHSRDRSPLRTPTRPRKPRASDLPRYSDADSDTLLSPPSDSEIKDALNAMKKGSAPGPDGLPVEFYIEFWPIIGPFMSRVIRRCFHDLSLPHSFRSGRITLIPKKDSQSMRPEDWRPITLLNADYKLLANILKVQRLITSFFWSGGTELLSRPTLAQPRSRGGFAFPDVAVTASILSLRTLLRVLNNDGTPAQTLARYHLGPSLRVLVPAGPFNCGPQSSHLPTVYRALLAFHRRLETTCPEIDVAEAKVVDTMAALVQPLVPRHRQAVMSRPWKHMTAAALPGHLRDFVWRWGWGLLPTRDRLQRWQVVRSATCPNCVMVETNRHATIECVVARLFWRAVHAGFRGQGVRGFVSGGGFPRGHFAALLLVAGLFSLWRNRCEAVAGNCRRRALWPILGRMRREILAFLSEELFFLGEREFLRHWSCPFVGVERDRVQLIFRPTWC</sequence>
<proteinExistence type="predicted"/>
<dbReference type="PANTHER" id="PTHR19446">
    <property type="entry name" value="REVERSE TRANSCRIPTASES"/>
    <property type="match status" value="1"/>
</dbReference>
<comment type="caution">
    <text evidence="3">The sequence shown here is derived from an EMBL/GenBank/DDBJ whole genome shotgun (WGS) entry which is preliminary data.</text>
</comment>
<gene>
    <name evidence="3" type="ORF">HPB52_014487</name>
</gene>
<dbReference type="InterPro" id="IPR026960">
    <property type="entry name" value="RVT-Znf"/>
</dbReference>
<reference evidence="3" key="2">
    <citation type="submission" date="2021-09" db="EMBL/GenBank/DDBJ databases">
        <authorList>
            <person name="Jia N."/>
            <person name="Wang J."/>
            <person name="Shi W."/>
            <person name="Du L."/>
            <person name="Sun Y."/>
            <person name="Zhan W."/>
            <person name="Jiang J."/>
            <person name="Wang Q."/>
            <person name="Zhang B."/>
            <person name="Ji P."/>
            <person name="Sakyi L.B."/>
            <person name="Cui X."/>
            <person name="Yuan T."/>
            <person name="Jiang B."/>
            <person name="Yang W."/>
            <person name="Lam T.T.-Y."/>
            <person name="Chang Q."/>
            <person name="Ding S."/>
            <person name="Wang X."/>
            <person name="Zhu J."/>
            <person name="Ruan X."/>
            <person name="Zhao L."/>
            <person name="Wei J."/>
            <person name="Que T."/>
            <person name="Du C."/>
            <person name="Cheng J."/>
            <person name="Dai P."/>
            <person name="Han X."/>
            <person name="Huang E."/>
            <person name="Gao Y."/>
            <person name="Liu J."/>
            <person name="Shao H."/>
            <person name="Ye R."/>
            <person name="Li L."/>
            <person name="Wei W."/>
            <person name="Wang X."/>
            <person name="Wang C."/>
            <person name="Huo Q."/>
            <person name="Li W."/>
            <person name="Guo W."/>
            <person name="Chen H."/>
            <person name="Chen S."/>
            <person name="Zhou L."/>
            <person name="Zhou L."/>
            <person name="Ni X."/>
            <person name="Tian J."/>
            <person name="Zhou Y."/>
            <person name="Sheng Y."/>
            <person name="Liu T."/>
            <person name="Pan Y."/>
            <person name="Xia L."/>
            <person name="Li J."/>
            <person name="Zhao F."/>
            <person name="Cao W."/>
        </authorList>
    </citation>
    <scope>NUCLEOTIDE SEQUENCE</scope>
    <source>
        <strain evidence="3">Rsan-2018</strain>
        <tissue evidence="3">Larvae</tissue>
    </source>
</reference>
<dbReference type="VEuPathDB" id="VectorBase:RSAN_031785"/>
<evidence type="ECO:0000256" key="1">
    <source>
        <dbReference type="SAM" id="MobiDB-lite"/>
    </source>
</evidence>
<feature type="region of interest" description="Disordered" evidence="1">
    <location>
        <begin position="73"/>
        <end position="135"/>
    </location>
</feature>
<evidence type="ECO:0000313" key="3">
    <source>
        <dbReference type="EMBL" id="KAH7976486.1"/>
    </source>
</evidence>
<accession>A0A9D4QDX4</accession>
<dbReference type="EMBL" id="JABSTV010001246">
    <property type="protein sequence ID" value="KAH7976486.1"/>
    <property type="molecule type" value="Genomic_DNA"/>
</dbReference>
<feature type="compositionally biased region" description="Basic and acidic residues" evidence="1">
    <location>
        <begin position="197"/>
        <end position="206"/>
    </location>
</feature>
<keyword evidence="4" id="KW-1185">Reference proteome</keyword>
<organism evidence="3 4">
    <name type="scientific">Rhipicephalus sanguineus</name>
    <name type="common">Brown dog tick</name>
    <name type="synonym">Ixodes sanguineus</name>
    <dbReference type="NCBI Taxonomy" id="34632"/>
    <lineage>
        <taxon>Eukaryota</taxon>
        <taxon>Metazoa</taxon>
        <taxon>Ecdysozoa</taxon>
        <taxon>Arthropoda</taxon>
        <taxon>Chelicerata</taxon>
        <taxon>Arachnida</taxon>
        <taxon>Acari</taxon>
        <taxon>Parasitiformes</taxon>
        <taxon>Ixodida</taxon>
        <taxon>Ixodoidea</taxon>
        <taxon>Ixodidae</taxon>
        <taxon>Rhipicephalinae</taxon>
        <taxon>Rhipicephalus</taxon>
        <taxon>Rhipicephalus</taxon>
    </lineage>
</organism>
<protein>
    <recommendedName>
        <fullName evidence="2">Reverse transcriptase zinc-binding domain-containing protein</fullName>
    </recommendedName>
</protein>
<evidence type="ECO:0000259" key="2">
    <source>
        <dbReference type="Pfam" id="PF13966"/>
    </source>
</evidence>